<keyword evidence="2" id="KW-1133">Transmembrane helix</keyword>
<keyword evidence="2" id="KW-0812">Transmembrane</keyword>
<feature type="region of interest" description="Disordered" evidence="1">
    <location>
        <begin position="40"/>
        <end position="83"/>
    </location>
</feature>
<dbReference type="EMBL" id="SWBM01000006">
    <property type="protein sequence ID" value="TKC15028.1"/>
    <property type="molecule type" value="Genomic_DNA"/>
</dbReference>
<organism evidence="4 5">
    <name type="scientific">Robertmurraya kyonggiensis</name>
    <dbReference type="NCBI Taxonomy" id="1037680"/>
    <lineage>
        <taxon>Bacteria</taxon>
        <taxon>Bacillati</taxon>
        <taxon>Bacillota</taxon>
        <taxon>Bacilli</taxon>
        <taxon>Bacillales</taxon>
        <taxon>Bacillaceae</taxon>
        <taxon>Robertmurraya</taxon>
    </lineage>
</organism>
<accession>A0A4U1CZX7</accession>
<feature type="signal peptide" evidence="3">
    <location>
        <begin position="1"/>
        <end position="21"/>
    </location>
</feature>
<gene>
    <name evidence="4" type="ORF">FA727_19210</name>
</gene>
<dbReference type="AlphaFoldDB" id="A0A4U1CZX7"/>
<dbReference type="Proteomes" id="UP000307756">
    <property type="component" value="Unassembled WGS sequence"/>
</dbReference>
<comment type="caution">
    <text evidence="4">The sequence shown here is derived from an EMBL/GenBank/DDBJ whole genome shotgun (WGS) entry which is preliminary data.</text>
</comment>
<keyword evidence="2" id="KW-0472">Membrane</keyword>
<feature type="chain" id="PRO_5020948122" evidence="3">
    <location>
        <begin position="22"/>
        <end position="121"/>
    </location>
</feature>
<evidence type="ECO:0000313" key="4">
    <source>
        <dbReference type="EMBL" id="TKC15028.1"/>
    </source>
</evidence>
<evidence type="ECO:0000256" key="3">
    <source>
        <dbReference type="SAM" id="SignalP"/>
    </source>
</evidence>
<proteinExistence type="predicted"/>
<keyword evidence="5" id="KW-1185">Reference proteome</keyword>
<sequence length="121" mass="13387">MKLRVFVVTALLLYPASYAIADEGHDDTKEITEDIEMFKDGEVSGDGTHNEHNMTPDEHSDMNGIESSDHKDATSEGGHGHGTEVIVETPPNYTVLSIFGAINLSFLAFGLWNKRIRKRVV</sequence>
<reference evidence="4 5" key="1">
    <citation type="journal article" date="2011" name="J. Microbiol.">
        <title>Bacillus kyonggiensis sp. nov., isolated from soil of a lettuce field.</title>
        <authorList>
            <person name="Dong K."/>
            <person name="Lee S."/>
        </authorList>
    </citation>
    <scope>NUCLEOTIDE SEQUENCE [LARGE SCALE GENOMIC DNA]</scope>
    <source>
        <strain evidence="4 5">NB22</strain>
    </source>
</reference>
<evidence type="ECO:0000256" key="2">
    <source>
        <dbReference type="SAM" id="Phobius"/>
    </source>
</evidence>
<dbReference type="RefSeq" id="WP_136833164.1">
    <property type="nucleotide sequence ID" value="NZ_SWBM01000006.1"/>
</dbReference>
<evidence type="ECO:0000313" key="5">
    <source>
        <dbReference type="Proteomes" id="UP000307756"/>
    </source>
</evidence>
<feature type="compositionally biased region" description="Basic and acidic residues" evidence="1">
    <location>
        <begin position="40"/>
        <end position="82"/>
    </location>
</feature>
<dbReference type="OrthoDB" id="2874138at2"/>
<keyword evidence="3" id="KW-0732">Signal</keyword>
<name>A0A4U1CZX7_9BACI</name>
<evidence type="ECO:0000256" key="1">
    <source>
        <dbReference type="SAM" id="MobiDB-lite"/>
    </source>
</evidence>
<feature type="transmembrane region" description="Helical" evidence="2">
    <location>
        <begin position="93"/>
        <end position="112"/>
    </location>
</feature>
<protein>
    <submittedName>
        <fullName evidence="4">Uncharacterized protein</fullName>
    </submittedName>
</protein>